<comment type="subcellular location">
    <subcellularLocation>
        <location evidence="1">Endomembrane system</location>
        <topology evidence="1">Multi-pass membrane protein</topology>
    </subcellularLocation>
    <subcellularLocation>
        <location evidence="2">Golgi apparatus membrane</location>
    </subcellularLocation>
</comment>
<dbReference type="AlphaFoldDB" id="A0A067NG21"/>
<evidence type="ECO:0000256" key="4">
    <source>
        <dbReference type="ARBA" id="ARBA00022989"/>
    </source>
</evidence>
<dbReference type="EMBL" id="KL198010">
    <property type="protein sequence ID" value="KDQ25900.1"/>
    <property type="molecule type" value="Genomic_DNA"/>
</dbReference>
<evidence type="ECO:0000256" key="6">
    <source>
        <dbReference type="ARBA" id="ARBA00023136"/>
    </source>
</evidence>
<evidence type="ECO:0008006" key="10">
    <source>
        <dbReference type="Google" id="ProtNLM"/>
    </source>
</evidence>
<keyword evidence="6 7" id="KW-0472">Membrane</keyword>
<evidence type="ECO:0000256" key="3">
    <source>
        <dbReference type="ARBA" id="ARBA00022692"/>
    </source>
</evidence>
<dbReference type="STRING" id="1137138.A0A067NG21"/>
<sequence length="211" mass="22019">MSGTLLLMSLVLGLGSFLVGILPLSFAFSKLHISMLSTLGTGLLIGTALGVIIPEGVEAVVSSHRHARAGEPEAGIPTSMIALSLLTGFVLMLAVEQVLAPHSHSPSFGPVSLHEHSTLEFDAELDELAHVEDAERRSPRPGSHEGVEAAQQGRGHAIALTLGLFIHALADGLALGASFLPTNQSSSSQPSELSFIVFMALMVHKGTSNFS</sequence>
<evidence type="ECO:0000256" key="7">
    <source>
        <dbReference type="SAM" id="Phobius"/>
    </source>
</evidence>
<protein>
    <recommendedName>
        <fullName evidence="10">Zinc/iron permease</fullName>
    </recommendedName>
</protein>
<dbReference type="InParanoid" id="A0A067NG21"/>
<name>A0A067NG21_PLEO1</name>
<reference evidence="9" key="1">
    <citation type="journal article" date="2014" name="Proc. Natl. Acad. Sci. U.S.A.">
        <title>Extensive sampling of basidiomycete genomes demonstrates inadequacy of the white-rot/brown-rot paradigm for wood decay fungi.</title>
        <authorList>
            <person name="Riley R."/>
            <person name="Salamov A.A."/>
            <person name="Brown D.W."/>
            <person name="Nagy L.G."/>
            <person name="Floudas D."/>
            <person name="Held B.W."/>
            <person name="Levasseur A."/>
            <person name="Lombard V."/>
            <person name="Morin E."/>
            <person name="Otillar R."/>
            <person name="Lindquist E.A."/>
            <person name="Sun H."/>
            <person name="LaButti K.M."/>
            <person name="Schmutz J."/>
            <person name="Jabbour D."/>
            <person name="Luo H."/>
            <person name="Baker S.E."/>
            <person name="Pisabarro A.G."/>
            <person name="Walton J.D."/>
            <person name="Blanchette R.A."/>
            <person name="Henrissat B."/>
            <person name="Martin F."/>
            <person name="Cullen D."/>
            <person name="Hibbett D.S."/>
            <person name="Grigoriev I.V."/>
        </authorList>
    </citation>
    <scope>NUCLEOTIDE SEQUENCE [LARGE SCALE GENOMIC DNA]</scope>
    <source>
        <strain evidence="9">PC15</strain>
    </source>
</reference>
<feature type="transmembrane region" description="Helical" evidence="7">
    <location>
        <begin position="6"/>
        <end position="28"/>
    </location>
</feature>
<dbReference type="OrthoDB" id="19859at2759"/>
<keyword evidence="5" id="KW-0333">Golgi apparatus</keyword>
<dbReference type="GO" id="GO:0000139">
    <property type="term" value="C:Golgi membrane"/>
    <property type="evidence" value="ECO:0007669"/>
    <property type="project" value="UniProtKB-SubCell"/>
</dbReference>
<evidence type="ECO:0000256" key="1">
    <source>
        <dbReference type="ARBA" id="ARBA00004127"/>
    </source>
</evidence>
<dbReference type="InterPro" id="IPR003689">
    <property type="entry name" value="ZIP"/>
</dbReference>
<evidence type="ECO:0000256" key="2">
    <source>
        <dbReference type="ARBA" id="ARBA00004394"/>
    </source>
</evidence>
<dbReference type="Pfam" id="PF02535">
    <property type="entry name" value="Zip"/>
    <property type="match status" value="1"/>
</dbReference>
<gene>
    <name evidence="8" type="ORF">PLEOSDRAFT_1106787</name>
</gene>
<organism evidence="8 9">
    <name type="scientific">Pleurotus ostreatus (strain PC15)</name>
    <name type="common">Oyster mushroom</name>
    <dbReference type="NCBI Taxonomy" id="1137138"/>
    <lineage>
        <taxon>Eukaryota</taxon>
        <taxon>Fungi</taxon>
        <taxon>Dikarya</taxon>
        <taxon>Basidiomycota</taxon>
        <taxon>Agaricomycotina</taxon>
        <taxon>Agaricomycetes</taxon>
        <taxon>Agaricomycetidae</taxon>
        <taxon>Agaricales</taxon>
        <taxon>Pleurotineae</taxon>
        <taxon>Pleurotaceae</taxon>
        <taxon>Pleurotus</taxon>
    </lineage>
</organism>
<evidence type="ECO:0000256" key="5">
    <source>
        <dbReference type="ARBA" id="ARBA00023034"/>
    </source>
</evidence>
<feature type="transmembrane region" description="Helical" evidence="7">
    <location>
        <begin position="74"/>
        <end position="95"/>
    </location>
</feature>
<accession>A0A067NG21</accession>
<dbReference type="GO" id="GO:0046873">
    <property type="term" value="F:metal ion transmembrane transporter activity"/>
    <property type="evidence" value="ECO:0007669"/>
    <property type="project" value="InterPro"/>
</dbReference>
<dbReference type="PANTHER" id="PTHR16133">
    <property type="entry name" value="SOLUTE CARRIER FAMILY 39 ZINC TRANSPORTER , MEMBER 9-RELATED"/>
    <property type="match status" value="1"/>
</dbReference>
<dbReference type="VEuPathDB" id="FungiDB:PLEOSDRAFT_1106787"/>
<dbReference type="PANTHER" id="PTHR16133:SF0">
    <property type="entry name" value="ZINC_IRON REGULATED TRANSPORTER-RELATED PROTEIN 102B, ISOFORM E"/>
    <property type="match status" value="1"/>
</dbReference>
<keyword evidence="3 7" id="KW-0812">Transmembrane</keyword>
<evidence type="ECO:0000313" key="8">
    <source>
        <dbReference type="EMBL" id="KDQ25900.1"/>
    </source>
</evidence>
<dbReference type="GO" id="GO:0006829">
    <property type="term" value="P:zinc ion transport"/>
    <property type="evidence" value="ECO:0007669"/>
    <property type="project" value="InterPro"/>
</dbReference>
<evidence type="ECO:0000313" key="9">
    <source>
        <dbReference type="Proteomes" id="UP000027073"/>
    </source>
</evidence>
<dbReference type="InterPro" id="IPR045891">
    <property type="entry name" value="ZIP9"/>
</dbReference>
<keyword evidence="4 7" id="KW-1133">Transmembrane helix</keyword>
<proteinExistence type="predicted"/>
<dbReference type="Proteomes" id="UP000027073">
    <property type="component" value="Unassembled WGS sequence"/>
</dbReference>
<dbReference type="HOGENOM" id="CLU_028824_2_0_1"/>
<feature type="transmembrane region" description="Helical" evidence="7">
    <location>
        <begin position="35"/>
        <end position="54"/>
    </location>
</feature>